<dbReference type="Pfam" id="PF00431">
    <property type="entry name" value="CUB"/>
    <property type="match status" value="1"/>
</dbReference>
<dbReference type="AlphaFoldDB" id="A0A7R9HB24"/>
<sequence length="182" mass="20067">MLVILAYSIGDNGKPDFKPVGTFCKRNATQVPPVTTTNIMKVVFHSDMFMNNTGFSATVLPVCGGLLFGPSGYIDMMNKTKLQPDSWRFYFQCQWNITVRTGRTIAITFEEFKVISTDTTLCQQSSVVVSAQSQLIWFSNLNDAASVLRNGGSSDSPPLGDGKYCGTTYSSRQSNDRQQIVC</sequence>
<evidence type="ECO:0000256" key="2">
    <source>
        <dbReference type="ARBA" id="ARBA00023157"/>
    </source>
</evidence>
<evidence type="ECO:0000313" key="5">
    <source>
        <dbReference type="EMBL" id="CAD7415616.1"/>
    </source>
</evidence>
<dbReference type="Gene3D" id="2.60.120.290">
    <property type="entry name" value="Spermadhesin, CUB domain"/>
    <property type="match status" value="2"/>
</dbReference>
<organism evidence="5">
    <name type="scientific">Timema poppense</name>
    <name type="common">Walking stick</name>
    <dbReference type="NCBI Taxonomy" id="170557"/>
    <lineage>
        <taxon>Eukaryota</taxon>
        <taxon>Metazoa</taxon>
        <taxon>Ecdysozoa</taxon>
        <taxon>Arthropoda</taxon>
        <taxon>Hexapoda</taxon>
        <taxon>Insecta</taxon>
        <taxon>Pterygota</taxon>
        <taxon>Neoptera</taxon>
        <taxon>Polyneoptera</taxon>
        <taxon>Phasmatodea</taxon>
        <taxon>Timematodea</taxon>
        <taxon>Timematoidea</taxon>
        <taxon>Timematidae</taxon>
        <taxon>Timema</taxon>
    </lineage>
</organism>
<gene>
    <name evidence="5" type="ORF">TPSB3V08_LOCUS10452</name>
</gene>
<dbReference type="InterPro" id="IPR000859">
    <property type="entry name" value="CUB_dom"/>
</dbReference>
<feature type="domain" description="CUB" evidence="4">
    <location>
        <begin position="63"/>
        <end position="182"/>
    </location>
</feature>
<keyword evidence="2" id="KW-1015">Disulfide bond</keyword>
<dbReference type="PROSITE" id="PS01180">
    <property type="entry name" value="CUB"/>
    <property type="match status" value="1"/>
</dbReference>
<dbReference type="EMBL" id="OD009557">
    <property type="protein sequence ID" value="CAD7415616.1"/>
    <property type="molecule type" value="Genomic_DNA"/>
</dbReference>
<dbReference type="InterPro" id="IPR035914">
    <property type="entry name" value="Sperma_CUB_dom_sf"/>
</dbReference>
<accession>A0A7R9HB24</accession>
<evidence type="ECO:0000256" key="3">
    <source>
        <dbReference type="PROSITE-ProRule" id="PRU00059"/>
    </source>
</evidence>
<evidence type="ECO:0000259" key="4">
    <source>
        <dbReference type="PROSITE" id="PS01180"/>
    </source>
</evidence>
<keyword evidence="1" id="KW-0677">Repeat</keyword>
<reference evidence="5" key="1">
    <citation type="submission" date="2020-11" db="EMBL/GenBank/DDBJ databases">
        <authorList>
            <person name="Tran Van P."/>
        </authorList>
    </citation>
    <scope>NUCLEOTIDE SEQUENCE</scope>
</reference>
<dbReference type="SUPFAM" id="SSF49854">
    <property type="entry name" value="Spermadhesin, CUB domain"/>
    <property type="match status" value="2"/>
</dbReference>
<evidence type="ECO:0000256" key="1">
    <source>
        <dbReference type="ARBA" id="ARBA00022737"/>
    </source>
</evidence>
<protein>
    <recommendedName>
        <fullName evidence="4">CUB domain-containing protein</fullName>
    </recommendedName>
</protein>
<comment type="caution">
    <text evidence="3">Lacks conserved residue(s) required for the propagation of feature annotation.</text>
</comment>
<proteinExistence type="predicted"/>
<name>A0A7R9HB24_TIMPO</name>
<dbReference type="PANTHER" id="PTHR24251">
    <property type="entry name" value="OVOCHYMASE-RELATED"/>
    <property type="match status" value="1"/>
</dbReference>